<dbReference type="Proteomes" id="UP000198539">
    <property type="component" value="Unassembled WGS sequence"/>
</dbReference>
<protein>
    <recommendedName>
        <fullName evidence="4">Acetolactate synthase</fullName>
    </recommendedName>
</protein>
<dbReference type="AlphaFoldDB" id="A0A1H2VXW4"/>
<organism evidence="2 3">
    <name type="scientific">Roseicitreum antarcticum</name>
    <dbReference type="NCBI Taxonomy" id="564137"/>
    <lineage>
        <taxon>Bacteria</taxon>
        <taxon>Pseudomonadati</taxon>
        <taxon>Pseudomonadota</taxon>
        <taxon>Alphaproteobacteria</taxon>
        <taxon>Rhodobacterales</taxon>
        <taxon>Paracoccaceae</taxon>
        <taxon>Roseicitreum</taxon>
    </lineage>
</organism>
<dbReference type="RefSeq" id="WP_092886647.1">
    <property type="nucleotide sequence ID" value="NZ_CP061498.1"/>
</dbReference>
<evidence type="ECO:0000313" key="2">
    <source>
        <dbReference type="EMBL" id="SDW72699.1"/>
    </source>
</evidence>
<accession>A0A1H2VXW4</accession>
<name>A0A1H2VXW4_9RHOB</name>
<reference evidence="2 3" key="1">
    <citation type="submission" date="2016-10" db="EMBL/GenBank/DDBJ databases">
        <authorList>
            <person name="de Groot N.N."/>
        </authorList>
    </citation>
    <scope>NUCLEOTIDE SEQUENCE [LARGE SCALE GENOMIC DNA]</scope>
    <source>
        <strain evidence="2 3">CGMCC 1.8894</strain>
    </source>
</reference>
<dbReference type="EMBL" id="FNOM01000003">
    <property type="protein sequence ID" value="SDW72699.1"/>
    <property type="molecule type" value="Genomic_DNA"/>
</dbReference>
<dbReference type="InterPro" id="IPR045467">
    <property type="entry name" value="DUF6497"/>
</dbReference>
<dbReference type="Pfam" id="PF20107">
    <property type="entry name" value="DUF6497"/>
    <property type="match status" value="1"/>
</dbReference>
<evidence type="ECO:0000256" key="1">
    <source>
        <dbReference type="SAM" id="SignalP"/>
    </source>
</evidence>
<dbReference type="STRING" id="564137.SAMN04488238_103195"/>
<proteinExistence type="predicted"/>
<evidence type="ECO:0000313" key="3">
    <source>
        <dbReference type="Proteomes" id="UP000198539"/>
    </source>
</evidence>
<feature type="chain" id="PRO_5011644674" description="Acetolactate synthase" evidence="1">
    <location>
        <begin position="20"/>
        <end position="133"/>
    </location>
</feature>
<gene>
    <name evidence="2" type="ORF">SAMN04488238_103195</name>
</gene>
<dbReference type="OrthoDB" id="7862028at2"/>
<sequence>MRHLVFCLAVSLAPLPAQALEVALPSGKVAALYETILDQDAGIGRFRFTMDALQTDPEALTSGPERVRDLTFLCETTALPALRALDPERGAEMAAVVISVAARQTTFGDTTPDVAQFFEAFVIEGDHCIWDEF</sequence>
<evidence type="ECO:0008006" key="4">
    <source>
        <dbReference type="Google" id="ProtNLM"/>
    </source>
</evidence>
<keyword evidence="1" id="KW-0732">Signal</keyword>
<feature type="signal peptide" evidence="1">
    <location>
        <begin position="1"/>
        <end position="19"/>
    </location>
</feature>
<keyword evidence="3" id="KW-1185">Reference proteome</keyword>